<evidence type="ECO:0000313" key="1">
    <source>
        <dbReference type="EMBL" id="QEE16027.1"/>
    </source>
</evidence>
<dbReference type="GeneID" id="41329848"/>
<dbReference type="AlphaFoldDB" id="A0A5B9DB18"/>
<name>A0A5B9DB18_9ARCH</name>
<sequence>MRDYENWRNNSSIKVNYKTLPINSNNMVIDHVINRFKKSIKINKIILAASNHPEDYELKHNVKELDFLFSR</sequence>
<keyword evidence="2" id="KW-1185">Reference proteome</keyword>
<reference evidence="1 2" key="2">
    <citation type="journal article" date="2024" name="Int. J. Syst. Evol. Microbiol.">
        <title>Promethearchaeum syntrophicum gen. nov., sp. nov., an anaerobic, obligately syntrophic archaeon, the first isolate of the lineage 'Asgard' archaea, and proposal of the new archaeal phylum Promethearchaeota phyl. nov. and kingdom Promethearchaeati regn. nov.</title>
        <authorList>
            <person name="Imachi H."/>
            <person name="Nobu M.K."/>
            <person name="Kato S."/>
            <person name="Takaki Y."/>
            <person name="Miyazaki M."/>
            <person name="Miyata M."/>
            <person name="Ogawara M."/>
            <person name="Saito Y."/>
            <person name="Sakai S."/>
            <person name="Tahara Y.O."/>
            <person name="Takano Y."/>
            <person name="Tasumi E."/>
            <person name="Uematsu K."/>
            <person name="Yoshimura T."/>
            <person name="Itoh T."/>
            <person name="Ohkuma M."/>
            <person name="Takai K."/>
        </authorList>
    </citation>
    <scope>NUCLEOTIDE SEQUENCE [LARGE SCALE GENOMIC DNA]</scope>
    <source>
        <strain evidence="1 2">MK-D1</strain>
    </source>
</reference>
<protein>
    <submittedName>
        <fullName evidence="1">Uncharacterized protein</fullName>
    </submittedName>
</protein>
<reference evidence="1 2" key="1">
    <citation type="journal article" date="2020" name="Nature">
        <title>Isolation of an archaeon at the prokaryote-eukaryote interface.</title>
        <authorList>
            <person name="Imachi H."/>
            <person name="Nobu M.K."/>
            <person name="Nakahara N."/>
            <person name="Morono Y."/>
            <person name="Ogawara M."/>
            <person name="Takaki Y."/>
            <person name="Takano Y."/>
            <person name="Uematsu K."/>
            <person name="Ikuta T."/>
            <person name="Ito M."/>
            <person name="Matsui Y."/>
            <person name="Miyazaki M."/>
            <person name="Murata K."/>
            <person name="Saito Y."/>
            <person name="Sakai S."/>
            <person name="Song C."/>
            <person name="Tasumi E."/>
            <person name="Yamanaka Y."/>
            <person name="Yamaguchi T."/>
            <person name="Kamagata Y."/>
            <person name="Tamaki H."/>
            <person name="Takai K."/>
        </authorList>
    </citation>
    <scope>NUCLEOTIDE SEQUENCE [LARGE SCALE GENOMIC DNA]</scope>
    <source>
        <strain evidence="1 2">MK-D1</strain>
    </source>
</reference>
<organism evidence="1 2">
    <name type="scientific">Promethearchaeum syntrophicum</name>
    <dbReference type="NCBI Taxonomy" id="2594042"/>
    <lineage>
        <taxon>Archaea</taxon>
        <taxon>Promethearchaeati</taxon>
        <taxon>Promethearchaeota</taxon>
        <taxon>Promethearchaeia</taxon>
        <taxon>Promethearchaeales</taxon>
        <taxon>Promethearchaeaceae</taxon>
        <taxon>Promethearchaeum</taxon>
    </lineage>
</organism>
<dbReference type="RefSeq" id="WP_147662917.1">
    <property type="nucleotide sequence ID" value="NZ_CP042905.2"/>
</dbReference>
<accession>A0A5B9DB18</accession>
<dbReference type="EMBL" id="CP042905">
    <property type="protein sequence ID" value="QEE16027.1"/>
    <property type="molecule type" value="Genomic_DNA"/>
</dbReference>
<gene>
    <name evidence="1" type="ORF">DSAG12_01855</name>
</gene>
<dbReference type="Proteomes" id="UP000321408">
    <property type="component" value="Chromosome"/>
</dbReference>
<proteinExistence type="predicted"/>
<evidence type="ECO:0000313" key="2">
    <source>
        <dbReference type="Proteomes" id="UP000321408"/>
    </source>
</evidence>
<dbReference type="KEGG" id="psyt:DSAG12_01855"/>